<dbReference type="HOGENOM" id="CLU_690967_0_0_1"/>
<sequence>MQIEFKDNIKKKINEEKQIKKYIKKHDFIKPEPVDQNVITDIWEDDDLDSYEQNIVLDINKQYEKNVSDLWMDREILEKELRRVYLKQYLPRTKNNLKISDLIKKHSSTDSYLYPSLMSKWYNLNGNVQYFYFVNGNILEECLKKEHENIEDSNDKNKNILISSECEGTVFNETDLKNIFVNVLDNTIEFYEVNNFYKFYTIKTEFKIVKVEINKSINILCEKEKNYRLLFTYINNELILLDEGHISDFSDNFIIKNKKVKVANKKIIQQQNTNKNIINFKNYDNKIKDNLKKIKCYKDKLFLTGINIFRILNIDGRLLNEYKVFGDVIDFVVSGDIIFLINSLKNIIIYNYILNVVVHSMKQDNNLNSLCYNSNHKLLAVGTDINVLIYYIDIEKNMY</sequence>
<keyword evidence="2" id="KW-1185">Reference proteome</keyword>
<dbReference type="Proteomes" id="UP000053780">
    <property type="component" value="Unassembled WGS sequence"/>
</dbReference>
<gene>
    <name evidence="1" type="ORF">NAPIS_ORF00758</name>
</gene>
<proteinExistence type="predicted"/>
<accession>T0LBD1</accession>
<name>T0LBD1_9MICR</name>
<organism evidence="1 2">
    <name type="scientific">Vairimorpha apis BRL 01</name>
    <dbReference type="NCBI Taxonomy" id="1037528"/>
    <lineage>
        <taxon>Eukaryota</taxon>
        <taxon>Fungi</taxon>
        <taxon>Fungi incertae sedis</taxon>
        <taxon>Microsporidia</taxon>
        <taxon>Nosematidae</taxon>
        <taxon>Vairimorpha</taxon>
    </lineage>
</organism>
<dbReference type="OrthoDB" id="5571054at2759"/>
<dbReference type="AlphaFoldDB" id="T0LBD1"/>
<evidence type="ECO:0000313" key="2">
    <source>
        <dbReference type="Proteomes" id="UP000053780"/>
    </source>
</evidence>
<reference evidence="1 2" key="1">
    <citation type="journal article" date="2013" name="BMC Genomics">
        <title>Genome sequencing and comparative genomics of honey bee microsporidia, Nosema apis reveal novel insights into host-parasite interactions.</title>
        <authorList>
            <person name="Chen Yp."/>
            <person name="Pettis J.S."/>
            <person name="Zhao Y."/>
            <person name="Liu X."/>
            <person name="Tallon L.J."/>
            <person name="Sadzewicz L.D."/>
            <person name="Li R."/>
            <person name="Zheng H."/>
            <person name="Huang S."/>
            <person name="Zhang X."/>
            <person name="Hamilton M.C."/>
            <person name="Pernal S.F."/>
            <person name="Melathopoulos A.P."/>
            <person name="Yan X."/>
            <person name="Evans J.D."/>
        </authorList>
    </citation>
    <scope>NUCLEOTIDE SEQUENCE [LARGE SCALE GENOMIC DNA]</scope>
    <source>
        <strain evidence="1 2">BRL 01</strain>
    </source>
</reference>
<dbReference type="VEuPathDB" id="MicrosporidiaDB:NAPIS_ORF00758"/>
<protein>
    <submittedName>
        <fullName evidence="1">Uncharacterized protein</fullName>
    </submittedName>
</protein>
<evidence type="ECO:0000313" key="1">
    <source>
        <dbReference type="EMBL" id="EQB61663.1"/>
    </source>
</evidence>
<dbReference type="EMBL" id="KE647110">
    <property type="protein sequence ID" value="EQB61663.1"/>
    <property type="molecule type" value="Genomic_DNA"/>
</dbReference>